<dbReference type="EMBL" id="JBHSGI010000032">
    <property type="protein sequence ID" value="MFC4671066.1"/>
    <property type="molecule type" value="Genomic_DNA"/>
</dbReference>
<dbReference type="GO" id="GO:0016757">
    <property type="term" value="F:glycosyltransferase activity"/>
    <property type="evidence" value="ECO:0007669"/>
    <property type="project" value="UniProtKB-KW"/>
</dbReference>
<proteinExistence type="predicted"/>
<name>A0ABV9KMB3_9RHOB</name>
<evidence type="ECO:0000313" key="3">
    <source>
        <dbReference type="Proteomes" id="UP001595973"/>
    </source>
</evidence>
<protein>
    <submittedName>
        <fullName evidence="2">Glycosyltransferase family 2 protein</fullName>
        <ecNumber evidence="2">2.4.-.-</ecNumber>
    </submittedName>
</protein>
<accession>A0ABV9KMB3</accession>
<keyword evidence="2" id="KW-0328">Glycosyltransferase</keyword>
<dbReference type="InterPro" id="IPR001173">
    <property type="entry name" value="Glyco_trans_2-like"/>
</dbReference>
<dbReference type="Proteomes" id="UP001595973">
    <property type="component" value="Unassembled WGS sequence"/>
</dbReference>
<keyword evidence="2" id="KW-0808">Transferase</keyword>
<dbReference type="CDD" id="cd00761">
    <property type="entry name" value="Glyco_tranf_GTA_type"/>
    <property type="match status" value="1"/>
</dbReference>
<keyword evidence="3" id="KW-1185">Reference proteome</keyword>
<dbReference type="RefSeq" id="WP_380721001.1">
    <property type="nucleotide sequence ID" value="NZ_JBHSGI010000032.1"/>
</dbReference>
<dbReference type="EC" id="2.4.-.-" evidence="2"/>
<comment type="caution">
    <text evidence="2">The sequence shown here is derived from an EMBL/GenBank/DDBJ whole genome shotgun (WGS) entry which is preliminary data.</text>
</comment>
<gene>
    <name evidence="2" type="ORF">ACFO5X_21130</name>
</gene>
<feature type="domain" description="Glycosyltransferase 2-like" evidence="1">
    <location>
        <begin position="5"/>
        <end position="108"/>
    </location>
</feature>
<dbReference type="SUPFAM" id="SSF53448">
    <property type="entry name" value="Nucleotide-diphospho-sugar transferases"/>
    <property type="match status" value="1"/>
</dbReference>
<evidence type="ECO:0000259" key="1">
    <source>
        <dbReference type="Pfam" id="PF00535"/>
    </source>
</evidence>
<dbReference type="Pfam" id="PF00535">
    <property type="entry name" value="Glycos_transf_2"/>
    <property type="match status" value="1"/>
</dbReference>
<evidence type="ECO:0000313" key="2">
    <source>
        <dbReference type="EMBL" id="MFC4671066.1"/>
    </source>
</evidence>
<dbReference type="InterPro" id="IPR029044">
    <property type="entry name" value="Nucleotide-diphossugar_trans"/>
</dbReference>
<sequence>MTLTLAIPCHNDREPLAALLARARRLGCFDHVVVVDDGSDRPLAATALCAAAGLAPERLTLIRHETALGPGAARNRALAEVGTDHVLFLDADDLPTAELPLLMEDLAGRSFDFCLFAHHDTRRAQDRAWGQMPWDQALWERAGVALGALSEVTSEAATHLAQTANYPWNKIYRTAFLRERAIGCSEILLHEDVELHWKSFVHARTILASDRVGVIHVVNQGGDRLTNLESSARLEVFGPFARLAAETAGTPFALPFARFALGLCAWIGDHVAAAHRPRLAELTRTFATRDLAAPVRAELARSDPALMARTLGDPPA</sequence>
<organism evidence="2 3">
    <name type="scientific">Seohaeicola nanhaiensis</name>
    <dbReference type="NCBI Taxonomy" id="1387282"/>
    <lineage>
        <taxon>Bacteria</taxon>
        <taxon>Pseudomonadati</taxon>
        <taxon>Pseudomonadota</taxon>
        <taxon>Alphaproteobacteria</taxon>
        <taxon>Rhodobacterales</taxon>
        <taxon>Roseobacteraceae</taxon>
        <taxon>Seohaeicola</taxon>
    </lineage>
</organism>
<reference evidence="3" key="1">
    <citation type="journal article" date="2019" name="Int. J. Syst. Evol. Microbiol.">
        <title>The Global Catalogue of Microorganisms (GCM) 10K type strain sequencing project: providing services to taxonomists for standard genome sequencing and annotation.</title>
        <authorList>
            <consortium name="The Broad Institute Genomics Platform"/>
            <consortium name="The Broad Institute Genome Sequencing Center for Infectious Disease"/>
            <person name="Wu L."/>
            <person name="Ma J."/>
        </authorList>
    </citation>
    <scope>NUCLEOTIDE SEQUENCE [LARGE SCALE GENOMIC DNA]</scope>
    <source>
        <strain evidence="3">CGMCC 4.7283</strain>
    </source>
</reference>
<dbReference type="Gene3D" id="3.90.550.10">
    <property type="entry name" value="Spore Coat Polysaccharide Biosynthesis Protein SpsA, Chain A"/>
    <property type="match status" value="1"/>
</dbReference>